<keyword evidence="2" id="KW-1185">Reference proteome</keyword>
<organism evidence="1 2">
    <name type="scientific">Exidia glandulosa HHB12029</name>
    <dbReference type="NCBI Taxonomy" id="1314781"/>
    <lineage>
        <taxon>Eukaryota</taxon>
        <taxon>Fungi</taxon>
        <taxon>Dikarya</taxon>
        <taxon>Basidiomycota</taxon>
        <taxon>Agaricomycotina</taxon>
        <taxon>Agaricomycetes</taxon>
        <taxon>Auriculariales</taxon>
        <taxon>Exidiaceae</taxon>
        <taxon>Exidia</taxon>
    </lineage>
</organism>
<dbReference type="EMBL" id="KV426161">
    <property type="protein sequence ID" value="KZV86255.1"/>
    <property type="molecule type" value="Genomic_DNA"/>
</dbReference>
<dbReference type="InParanoid" id="A0A165E7S6"/>
<evidence type="ECO:0000313" key="1">
    <source>
        <dbReference type="EMBL" id="KZV86255.1"/>
    </source>
</evidence>
<dbReference type="STRING" id="1314781.A0A165E7S6"/>
<name>A0A165E7S6_EXIGL</name>
<accession>A0A165E7S6</accession>
<dbReference type="AlphaFoldDB" id="A0A165E7S6"/>
<sequence length="242" mass="26142">MDLYAILLVFVTELTNYKTEPAVEQRFTQVVLLDQPGFHTRAASSSATLVRQHGQNGFDEFAIHFRYDLVQAHVFARVFDEQAPEGVQMARDVISVPSVVTVDNAACVELLRGLRERGLVKPNGVAGTISRSLTAFRQGKLSTSSVGGGDDLVTRSRWRIRDVLELSHGPARPAVLALKKDGHASGLVNVLDVVLKSFGVAKTFAFAPSRGMANILSSPCNTALYLRPASVLGHVSAVSESL</sequence>
<gene>
    <name evidence="1" type="ORF">EXIGLDRAFT_228981</name>
</gene>
<dbReference type="Proteomes" id="UP000077266">
    <property type="component" value="Unassembled WGS sequence"/>
</dbReference>
<evidence type="ECO:0000313" key="2">
    <source>
        <dbReference type="Proteomes" id="UP000077266"/>
    </source>
</evidence>
<dbReference type="OrthoDB" id="2942246at2759"/>
<reference evidence="1 2" key="1">
    <citation type="journal article" date="2016" name="Mol. Biol. Evol.">
        <title>Comparative Genomics of Early-Diverging Mushroom-Forming Fungi Provides Insights into the Origins of Lignocellulose Decay Capabilities.</title>
        <authorList>
            <person name="Nagy L.G."/>
            <person name="Riley R."/>
            <person name="Tritt A."/>
            <person name="Adam C."/>
            <person name="Daum C."/>
            <person name="Floudas D."/>
            <person name="Sun H."/>
            <person name="Yadav J.S."/>
            <person name="Pangilinan J."/>
            <person name="Larsson K.H."/>
            <person name="Matsuura K."/>
            <person name="Barry K."/>
            <person name="Labutti K."/>
            <person name="Kuo R."/>
            <person name="Ohm R.A."/>
            <person name="Bhattacharya S.S."/>
            <person name="Shirouzu T."/>
            <person name="Yoshinaga Y."/>
            <person name="Martin F.M."/>
            <person name="Grigoriev I.V."/>
            <person name="Hibbett D.S."/>
        </authorList>
    </citation>
    <scope>NUCLEOTIDE SEQUENCE [LARGE SCALE GENOMIC DNA]</scope>
    <source>
        <strain evidence="1 2">HHB12029</strain>
    </source>
</reference>
<proteinExistence type="predicted"/>
<protein>
    <submittedName>
        <fullName evidence="1">Uncharacterized protein</fullName>
    </submittedName>
</protein>